<gene>
    <name evidence="1" type="ORF">LCGC14_1568760</name>
</gene>
<organism evidence="1">
    <name type="scientific">marine sediment metagenome</name>
    <dbReference type="NCBI Taxonomy" id="412755"/>
    <lineage>
        <taxon>unclassified sequences</taxon>
        <taxon>metagenomes</taxon>
        <taxon>ecological metagenomes</taxon>
    </lineage>
</organism>
<sequence>RLGVQLWGHDPTSWTAGVPTPGTAELDAAGAEVVGRHVFYNNSDFDGNDPAAGESDDAAIAVDKRALLPGETATFANYTSYLLGINGLMVDIVGSADADSLTAADFSFRIGNDNSPNDWTAAPAPLPIAVRKGAGTDGADRITIRFADNAIENKWLEVTVLATAATGLIEPDVFYIGNAIADSGSNALNTIVNASDEIGARNFYHGPMNQAAVDDVYDYNRDKQVNGTDQIIARNNQTNPLTMLRLITAPAVDAAIEQASTEEIPDTDISSAEWNWLHEFDRMNSKDQTTKKDDSREATVDLLLATDWA</sequence>
<proteinExistence type="predicted"/>
<comment type="caution">
    <text evidence="1">The sequence shown here is derived from an EMBL/GenBank/DDBJ whole genome shotgun (WGS) entry which is preliminary data.</text>
</comment>
<dbReference type="EMBL" id="LAZR01012204">
    <property type="protein sequence ID" value="KKM28035.1"/>
    <property type="molecule type" value="Genomic_DNA"/>
</dbReference>
<evidence type="ECO:0000313" key="1">
    <source>
        <dbReference type="EMBL" id="KKM28035.1"/>
    </source>
</evidence>
<dbReference type="AlphaFoldDB" id="A0A0F9LKX9"/>
<reference evidence="1" key="1">
    <citation type="journal article" date="2015" name="Nature">
        <title>Complex archaea that bridge the gap between prokaryotes and eukaryotes.</title>
        <authorList>
            <person name="Spang A."/>
            <person name="Saw J.H."/>
            <person name="Jorgensen S.L."/>
            <person name="Zaremba-Niedzwiedzka K."/>
            <person name="Martijn J."/>
            <person name="Lind A.E."/>
            <person name="van Eijk R."/>
            <person name="Schleper C."/>
            <person name="Guy L."/>
            <person name="Ettema T.J."/>
        </authorList>
    </citation>
    <scope>NUCLEOTIDE SEQUENCE</scope>
</reference>
<feature type="non-terminal residue" evidence="1">
    <location>
        <position position="1"/>
    </location>
</feature>
<name>A0A0F9LKX9_9ZZZZ</name>
<accession>A0A0F9LKX9</accession>
<protein>
    <submittedName>
        <fullName evidence="1">Uncharacterized protein</fullName>
    </submittedName>
</protein>